<evidence type="ECO:0000313" key="9">
    <source>
        <dbReference type="EMBL" id="CAA7021071.1"/>
    </source>
</evidence>
<dbReference type="Proteomes" id="UP000467841">
    <property type="component" value="Unassembled WGS sequence"/>
</dbReference>
<keyword evidence="2 4" id="KW-0863">Zinc-finger</keyword>
<keyword evidence="1" id="KW-0479">Metal-binding</keyword>
<evidence type="ECO:0000313" key="8">
    <source>
        <dbReference type="EMBL" id="CAA7021068.1"/>
    </source>
</evidence>
<evidence type="ECO:0000256" key="2">
    <source>
        <dbReference type="ARBA" id="ARBA00022771"/>
    </source>
</evidence>
<feature type="transmembrane region" description="Helical" evidence="6">
    <location>
        <begin position="137"/>
        <end position="160"/>
    </location>
</feature>
<proteinExistence type="predicted"/>
<evidence type="ECO:0000259" key="7">
    <source>
        <dbReference type="PROSITE" id="PS51999"/>
    </source>
</evidence>
<feature type="coiled-coil region" evidence="5">
    <location>
        <begin position="77"/>
        <end position="104"/>
    </location>
</feature>
<evidence type="ECO:0000256" key="3">
    <source>
        <dbReference type="ARBA" id="ARBA00022833"/>
    </source>
</evidence>
<dbReference type="EMBL" id="CACVBM020000577">
    <property type="protein sequence ID" value="CAA7021071.1"/>
    <property type="molecule type" value="Genomic_DNA"/>
</dbReference>
<dbReference type="PANTHER" id="PTHR33248">
    <property type="entry name" value="ZINC ION-BINDING PROTEIN"/>
    <property type="match status" value="1"/>
</dbReference>
<keyword evidence="6" id="KW-0472">Membrane</keyword>
<dbReference type="PROSITE" id="PS51999">
    <property type="entry name" value="ZF_GRF"/>
    <property type="match status" value="1"/>
</dbReference>
<keyword evidence="3" id="KW-0862">Zinc</keyword>
<dbReference type="GO" id="GO:0008270">
    <property type="term" value="F:zinc ion binding"/>
    <property type="evidence" value="ECO:0007669"/>
    <property type="project" value="UniProtKB-KW"/>
</dbReference>
<dbReference type="InterPro" id="IPR010666">
    <property type="entry name" value="Znf_GRF"/>
</dbReference>
<dbReference type="EMBL" id="CACVBM020000577">
    <property type="protein sequence ID" value="CAA7021068.1"/>
    <property type="molecule type" value="Genomic_DNA"/>
</dbReference>
<feature type="transmembrane region" description="Helical" evidence="6">
    <location>
        <begin position="172"/>
        <end position="199"/>
    </location>
</feature>
<keyword evidence="10" id="KW-1185">Reference proteome</keyword>
<dbReference type="AlphaFoldDB" id="A0A6D2HZ82"/>
<sequence length="202" mass="22872">MSYQSGAYSGTSSGRARGRIVGVPKKCWCGELVVEKISKPDPNPYCRYYRCGFAATERLVNDNHAFKWVDEALVNEVETLRSCLDRLEEDVREITADKIMLENMVIEKIQKKMEREVFERVEETLAATKSDVKKMMLVVIVGCMVIVGCSKLVGLVWSIVGCCMDINNEFGHMIFVVCVLVIVVSVKDNSSLVIVVWFLRQF</sequence>
<keyword evidence="6" id="KW-0812">Transmembrane</keyword>
<dbReference type="OrthoDB" id="1103200at2759"/>
<evidence type="ECO:0000313" key="10">
    <source>
        <dbReference type="Proteomes" id="UP000467841"/>
    </source>
</evidence>
<organism evidence="8 10">
    <name type="scientific">Microthlaspi erraticum</name>
    <dbReference type="NCBI Taxonomy" id="1685480"/>
    <lineage>
        <taxon>Eukaryota</taxon>
        <taxon>Viridiplantae</taxon>
        <taxon>Streptophyta</taxon>
        <taxon>Embryophyta</taxon>
        <taxon>Tracheophyta</taxon>
        <taxon>Spermatophyta</taxon>
        <taxon>Magnoliopsida</taxon>
        <taxon>eudicotyledons</taxon>
        <taxon>Gunneridae</taxon>
        <taxon>Pentapetalae</taxon>
        <taxon>rosids</taxon>
        <taxon>malvids</taxon>
        <taxon>Brassicales</taxon>
        <taxon>Brassicaceae</taxon>
        <taxon>Coluteocarpeae</taxon>
        <taxon>Microthlaspi</taxon>
    </lineage>
</organism>
<keyword evidence="5" id="KW-0175">Coiled coil</keyword>
<gene>
    <name evidence="8" type="ORF">MERR_LOCUS8303</name>
    <name evidence="9" type="ORF">MERR_LOCUS8306</name>
</gene>
<feature type="domain" description="GRF-type" evidence="7">
    <location>
        <begin position="27"/>
        <end position="72"/>
    </location>
</feature>
<reference evidence="8 10" key="1">
    <citation type="submission" date="2020-01" db="EMBL/GenBank/DDBJ databases">
        <authorList>
            <person name="Mishra B."/>
        </authorList>
    </citation>
    <scope>NUCLEOTIDE SEQUENCE [LARGE SCALE GENOMIC DNA]</scope>
</reference>
<protein>
    <recommendedName>
        <fullName evidence="7">GRF-type domain-containing protein</fullName>
    </recommendedName>
</protein>
<name>A0A6D2HZ82_9BRAS</name>
<evidence type="ECO:0000256" key="4">
    <source>
        <dbReference type="PROSITE-ProRule" id="PRU01343"/>
    </source>
</evidence>
<evidence type="ECO:0000256" key="1">
    <source>
        <dbReference type="ARBA" id="ARBA00022723"/>
    </source>
</evidence>
<accession>A0A6D2HZ82</accession>
<evidence type="ECO:0000256" key="6">
    <source>
        <dbReference type="SAM" id="Phobius"/>
    </source>
</evidence>
<evidence type="ECO:0000256" key="5">
    <source>
        <dbReference type="SAM" id="Coils"/>
    </source>
</evidence>
<keyword evidence="6" id="KW-1133">Transmembrane helix</keyword>